<dbReference type="RefSeq" id="WP_163772121.1">
    <property type="nucleotide sequence ID" value="NZ_JAAGXA010000006.1"/>
</dbReference>
<dbReference type="Gene3D" id="3.40.630.10">
    <property type="entry name" value="Zn peptidases"/>
    <property type="match status" value="1"/>
</dbReference>
<dbReference type="SUPFAM" id="SSF53187">
    <property type="entry name" value="Zn-dependent exopeptidases"/>
    <property type="match status" value="1"/>
</dbReference>
<feature type="domain" description="Peptidase M28" evidence="1">
    <location>
        <begin position="245"/>
        <end position="308"/>
    </location>
</feature>
<protein>
    <submittedName>
        <fullName evidence="2">M28 family peptidase</fullName>
    </submittedName>
</protein>
<accession>A0A6P0HIY3</accession>
<evidence type="ECO:0000259" key="1">
    <source>
        <dbReference type="Pfam" id="PF04389"/>
    </source>
</evidence>
<evidence type="ECO:0000313" key="3">
    <source>
        <dbReference type="Proteomes" id="UP000468687"/>
    </source>
</evidence>
<comment type="caution">
    <text evidence="2">The sequence shown here is derived from an EMBL/GenBank/DDBJ whole genome shotgun (WGS) entry which is preliminary data.</text>
</comment>
<dbReference type="Gene3D" id="3.50.30.30">
    <property type="match status" value="1"/>
</dbReference>
<sequence>MHLDGDSILDTVRDLVALAPRATGTPGGRAAAAYVEGRLAAAGLRTEVLEVPSYAWRATDCRLTVDGDPVECAPILHSALPAHDAVGPLGGTVRGRVVDIGADPAVLRRPGGLPGASARGAVVLFDLSFDMALWSLLPVTEWFHDPGRRVLRREVMSSRNPYVTSLTRVVAAAREAGAAAVVGVLRDYPESVRYHNEYYRRHLLDLPGAWITAATGARLRARLRAGSTAELVLPVERDEVTSQTVLGLLPGRSRETVMVQSHHDSVGPGAVEDATGTAEVIALAKHLAARVRAGWRPRKNVLFTTFDTHFTGYQAHQELTRRYVLDPASPYDIVLNLTIEHVGRRARRGADGGFETLEATEPRGLFENLNPWWKVQLVRALRRHGVHSTSLLNAAPFELSRTGIPTDASFTLLAGVPTVSLISGPLYLYDDADTLDKVDVDQLEPVARFFADLLERADRAPGQRIGLVPARLRRRLPRGRW</sequence>
<dbReference type="InterPro" id="IPR039373">
    <property type="entry name" value="Peptidase_M28B"/>
</dbReference>
<proteinExistence type="predicted"/>
<dbReference type="AlphaFoldDB" id="A0A6P0HIY3"/>
<dbReference type="EMBL" id="JAAGXA010000006">
    <property type="protein sequence ID" value="NEN78563.1"/>
    <property type="molecule type" value="Genomic_DNA"/>
</dbReference>
<evidence type="ECO:0000313" key="2">
    <source>
        <dbReference type="EMBL" id="NEN78563.1"/>
    </source>
</evidence>
<dbReference type="PANTHER" id="PTHR10404">
    <property type="entry name" value="N-ACETYLATED-ALPHA-LINKED ACIDIC DIPEPTIDASE"/>
    <property type="match status" value="1"/>
</dbReference>
<gene>
    <name evidence="2" type="ORF">G3T38_09760</name>
</gene>
<dbReference type="InterPro" id="IPR007484">
    <property type="entry name" value="Peptidase_M28"/>
</dbReference>
<dbReference type="Pfam" id="PF04389">
    <property type="entry name" value="Peptidase_M28"/>
    <property type="match status" value="1"/>
</dbReference>
<name>A0A6P0HIY3_9ACTN</name>
<organism evidence="2 3">
    <name type="scientific">Nocardioides zeae</name>
    <dbReference type="NCBI Taxonomy" id="1457234"/>
    <lineage>
        <taxon>Bacteria</taxon>
        <taxon>Bacillati</taxon>
        <taxon>Actinomycetota</taxon>
        <taxon>Actinomycetes</taxon>
        <taxon>Propionibacteriales</taxon>
        <taxon>Nocardioidaceae</taxon>
        <taxon>Nocardioides</taxon>
    </lineage>
</organism>
<dbReference type="PANTHER" id="PTHR10404:SF46">
    <property type="entry name" value="VACUOLAR PROTEIN SORTING-ASSOCIATED PROTEIN 70"/>
    <property type="match status" value="1"/>
</dbReference>
<reference evidence="2 3" key="1">
    <citation type="journal article" date="2014" name="Int. J. Syst. Evol. Microbiol.">
        <title>Nocardioides zeae sp. nov., isolated from the stem of Zea mays.</title>
        <authorList>
            <person name="Glaeser S.P."/>
            <person name="McInroy J.A."/>
            <person name="Busse H.J."/>
            <person name="Kampfer P."/>
        </authorList>
    </citation>
    <scope>NUCLEOTIDE SEQUENCE [LARGE SCALE GENOMIC DNA]</scope>
    <source>
        <strain evidence="2 3">JCM 30728</strain>
    </source>
</reference>
<dbReference type="Proteomes" id="UP000468687">
    <property type="component" value="Unassembled WGS sequence"/>
</dbReference>
<keyword evidence="3" id="KW-1185">Reference proteome</keyword>